<gene>
    <name evidence="2" type="ORF">V5799_007700</name>
</gene>
<feature type="domain" description="Transposable element P transposase-like GTP-binding insertion" evidence="1">
    <location>
        <begin position="16"/>
        <end position="133"/>
    </location>
</feature>
<keyword evidence="3" id="KW-1185">Reference proteome</keyword>
<protein>
    <recommendedName>
        <fullName evidence="1">Transposable element P transposase-like GTP-binding insertion domain-containing protein</fullName>
    </recommendedName>
</protein>
<dbReference type="Pfam" id="PF21788">
    <property type="entry name" value="TNP-like_GBD"/>
    <property type="match status" value="1"/>
</dbReference>
<organism evidence="2 3">
    <name type="scientific">Amblyomma americanum</name>
    <name type="common">Lone star tick</name>
    <dbReference type="NCBI Taxonomy" id="6943"/>
    <lineage>
        <taxon>Eukaryota</taxon>
        <taxon>Metazoa</taxon>
        <taxon>Ecdysozoa</taxon>
        <taxon>Arthropoda</taxon>
        <taxon>Chelicerata</taxon>
        <taxon>Arachnida</taxon>
        <taxon>Acari</taxon>
        <taxon>Parasitiformes</taxon>
        <taxon>Ixodida</taxon>
        <taxon>Ixodoidea</taxon>
        <taxon>Ixodidae</taxon>
        <taxon>Amblyomminae</taxon>
        <taxon>Amblyomma</taxon>
    </lineage>
</organism>
<proteinExistence type="predicted"/>
<dbReference type="AlphaFoldDB" id="A0AAQ4FGN3"/>
<comment type="caution">
    <text evidence="2">The sequence shown here is derived from an EMBL/GenBank/DDBJ whole genome shotgun (WGS) entry which is preliminary data.</text>
</comment>
<sequence>HPLDESRQLYLSFDYCHILKNIRSQFLDEKRIFRNKGKLILRVYLRLLYKVQERQGAFKMVRCLTKKHLWPSKFEKMNVSRAVDIFSPQVTSVLRFLQQHGHRLGAPGFQDCFPTVEFMETVYKWFSVHNIKSTTFCTVSRDAWKMPFNSASDERLLWLETECLDYFASWKEGAFHKLEYLTVETHEALTVTTESTVMHTKHLLNAGFHFVLTGKFSSDDVESLPAQKVAGTAPLLTGAFTTPSTMLSELEYKPIAEPYLQPPSVTAKCAVYNGIYLRSIHQSPSTTVLPIVYLSKHLDPHKLSCGHCTHPNMASNVLIFACVQIKFVIRRSESFGRYGRS</sequence>
<dbReference type="EMBL" id="JARKHS020003197">
    <property type="protein sequence ID" value="KAK8785935.1"/>
    <property type="molecule type" value="Genomic_DNA"/>
</dbReference>
<accession>A0AAQ4FGN3</accession>
<dbReference type="InterPro" id="IPR048366">
    <property type="entry name" value="TNP-like_GBD"/>
</dbReference>
<name>A0AAQ4FGN3_AMBAM</name>
<dbReference type="Proteomes" id="UP001321473">
    <property type="component" value="Unassembled WGS sequence"/>
</dbReference>
<evidence type="ECO:0000313" key="3">
    <source>
        <dbReference type="Proteomes" id="UP001321473"/>
    </source>
</evidence>
<evidence type="ECO:0000313" key="2">
    <source>
        <dbReference type="EMBL" id="KAK8785935.1"/>
    </source>
</evidence>
<feature type="non-terminal residue" evidence="2">
    <location>
        <position position="1"/>
    </location>
</feature>
<dbReference type="PANTHER" id="PTHR48257">
    <property type="match status" value="1"/>
</dbReference>
<evidence type="ECO:0000259" key="1">
    <source>
        <dbReference type="Pfam" id="PF21788"/>
    </source>
</evidence>
<dbReference type="PANTHER" id="PTHR48257:SF1">
    <property type="match status" value="1"/>
</dbReference>
<reference evidence="2 3" key="1">
    <citation type="journal article" date="2023" name="Arcadia Sci">
        <title>De novo assembly of a long-read Amblyomma americanum tick genome.</title>
        <authorList>
            <person name="Chou S."/>
            <person name="Poskanzer K.E."/>
            <person name="Rollins M."/>
            <person name="Thuy-Boun P.S."/>
        </authorList>
    </citation>
    <scope>NUCLEOTIDE SEQUENCE [LARGE SCALE GENOMIC DNA]</scope>
    <source>
        <strain evidence="2">F_SG_1</strain>
        <tissue evidence="2">Salivary glands</tissue>
    </source>
</reference>